<keyword evidence="2" id="KW-1185">Reference proteome</keyword>
<name>A0ABD2BK12_VESSQ</name>
<dbReference type="Proteomes" id="UP001607302">
    <property type="component" value="Unassembled WGS sequence"/>
</dbReference>
<evidence type="ECO:0000313" key="1">
    <source>
        <dbReference type="EMBL" id="KAL2733122.1"/>
    </source>
</evidence>
<accession>A0ABD2BK12</accession>
<protein>
    <submittedName>
        <fullName evidence="1">Uncharacterized protein</fullName>
    </submittedName>
</protein>
<reference evidence="1 2" key="1">
    <citation type="journal article" date="2024" name="Ann. Entomol. Soc. Am.">
        <title>Genomic analyses of the southern and eastern yellowjacket wasps (Hymenoptera: Vespidae) reveal evolutionary signatures of social life.</title>
        <authorList>
            <person name="Catto M.A."/>
            <person name="Caine P.B."/>
            <person name="Orr S.E."/>
            <person name="Hunt B.G."/>
            <person name="Goodisman M.A.D."/>
        </authorList>
    </citation>
    <scope>NUCLEOTIDE SEQUENCE [LARGE SCALE GENOMIC DNA]</scope>
    <source>
        <strain evidence="1">233</strain>
        <tissue evidence="1">Head and thorax</tissue>
    </source>
</reference>
<proteinExistence type="predicted"/>
<dbReference type="AlphaFoldDB" id="A0ABD2BK12"/>
<dbReference type="EMBL" id="JAUDFV010000076">
    <property type="protein sequence ID" value="KAL2733122.1"/>
    <property type="molecule type" value="Genomic_DNA"/>
</dbReference>
<evidence type="ECO:0000313" key="2">
    <source>
        <dbReference type="Proteomes" id="UP001607302"/>
    </source>
</evidence>
<comment type="caution">
    <text evidence="1">The sequence shown here is derived from an EMBL/GenBank/DDBJ whole genome shotgun (WGS) entry which is preliminary data.</text>
</comment>
<gene>
    <name evidence="1" type="ORF">V1478_004173</name>
</gene>
<organism evidence="1 2">
    <name type="scientific">Vespula squamosa</name>
    <name type="common">Southern yellow jacket</name>
    <name type="synonym">Wasp</name>
    <dbReference type="NCBI Taxonomy" id="30214"/>
    <lineage>
        <taxon>Eukaryota</taxon>
        <taxon>Metazoa</taxon>
        <taxon>Ecdysozoa</taxon>
        <taxon>Arthropoda</taxon>
        <taxon>Hexapoda</taxon>
        <taxon>Insecta</taxon>
        <taxon>Pterygota</taxon>
        <taxon>Neoptera</taxon>
        <taxon>Endopterygota</taxon>
        <taxon>Hymenoptera</taxon>
        <taxon>Apocrita</taxon>
        <taxon>Aculeata</taxon>
        <taxon>Vespoidea</taxon>
        <taxon>Vespidae</taxon>
        <taxon>Vespinae</taxon>
        <taxon>Vespula</taxon>
    </lineage>
</organism>
<sequence length="60" mass="6961">MSMMFNSPQEERICLIHGYNFGASQQIGICIDSVIHSTLAIDYDRRGRLMRGHPFLWIHP</sequence>